<evidence type="ECO:0000313" key="1">
    <source>
        <dbReference type="EMBL" id="KAL2058824.1"/>
    </source>
</evidence>
<dbReference type="EMBL" id="JBHFEH010000001">
    <property type="protein sequence ID" value="KAL2058824.1"/>
    <property type="molecule type" value="Genomic_DNA"/>
</dbReference>
<gene>
    <name evidence="1" type="ORF">ABVK25_000115</name>
</gene>
<reference evidence="1 2" key="1">
    <citation type="submission" date="2024-09" db="EMBL/GenBank/DDBJ databases">
        <title>Rethinking Asexuality: The Enigmatic Case of Functional Sexual Genes in Lepraria (Stereocaulaceae).</title>
        <authorList>
            <person name="Doellman M."/>
            <person name="Sun Y."/>
            <person name="Barcenas-Pena A."/>
            <person name="Lumbsch H.T."/>
            <person name="Grewe F."/>
        </authorList>
    </citation>
    <scope>NUCLEOTIDE SEQUENCE [LARGE SCALE GENOMIC DNA]</scope>
    <source>
        <strain evidence="1 2">Grewe 0041</strain>
    </source>
</reference>
<sequence length="60" mass="6869">MATRDSHESLIEFVENMMADHDFRGSHTWTGWGLHADGDIDRHTEGGGTWRTERERGSLL</sequence>
<protein>
    <submittedName>
        <fullName evidence="1">Uncharacterized protein</fullName>
    </submittedName>
</protein>
<name>A0ABR4BM00_9LECA</name>
<organism evidence="1 2">
    <name type="scientific">Lepraria finkii</name>
    <dbReference type="NCBI Taxonomy" id="1340010"/>
    <lineage>
        <taxon>Eukaryota</taxon>
        <taxon>Fungi</taxon>
        <taxon>Dikarya</taxon>
        <taxon>Ascomycota</taxon>
        <taxon>Pezizomycotina</taxon>
        <taxon>Lecanoromycetes</taxon>
        <taxon>OSLEUM clade</taxon>
        <taxon>Lecanoromycetidae</taxon>
        <taxon>Lecanorales</taxon>
        <taxon>Lecanorineae</taxon>
        <taxon>Stereocaulaceae</taxon>
        <taxon>Lepraria</taxon>
    </lineage>
</organism>
<keyword evidence="2" id="KW-1185">Reference proteome</keyword>
<dbReference type="Proteomes" id="UP001590951">
    <property type="component" value="Unassembled WGS sequence"/>
</dbReference>
<proteinExistence type="predicted"/>
<evidence type="ECO:0000313" key="2">
    <source>
        <dbReference type="Proteomes" id="UP001590951"/>
    </source>
</evidence>
<accession>A0ABR4BM00</accession>
<comment type="caution">
    <text evidence="1">The sequence shown here is derived from an EMBL/GenBank/DDBJ whole genome shotgun (WGS) entry which is preliminary data.</text>
</comment>